<protein>
    <submittedName>
        <fullName evidence="2">Carboxylesterase</fullName>
    </submittedName>
</protein>
<gene>
    <name evidence="2" type="ORF">Pka01_36240</name>
</gene>
<dbReference type="InterPro" id="IPR050266">
    <property type="entry name" value="AB_hydrolase_sf"/>
</dbReference>
<dbReference type="PANTHER" id="PTHR43798">
    <property type="entry name" value="MONOACYLGLYCEROL LIPASE"/>
    <property type="match status" value="1"/>
</dbReference>
<dbReference type="InterPro" id="IPR000073">
    <property type="entry name" value="AB_hydrolase_1"/>
</dbReference>
<dbReference type="RefSeq" id="WP_239115089.1">
    <property type="nucleotide sequence ID" value="NZ_BAABHH010000012.1"/>
</dbReference>
<comment type="caution">
    <text evidence="2">The sequence shown here is derived from an EMBL/GenBank/DDBJ whole genome shotgun (WGS) entry which is preliminary data.</text>
</comment>
<feature type="domain" description="AB hydrolase-1" evidence="1">
    <location>
        <begin position="64"/>
        <end position="285"/>
    </location>
</feature>
<keyword evidence="3" id="KW-1185">Reference proteome</keyword>
<dbReference type="AlphaFoldDB" id="A0A8J3LXR8"/>
<dbReference type="Proteomes" id="UP000630097">
    <property type="component" value="Unassembled WGS sequence"/>
</dbReference>
<dbReference type="Gene3D" id="3.40.50.1820">
    <property type="entry name" value="alpha/beta hydrolase"/>
    <property type="match status" value="1"/>
</dbReference>
<name>A0A8J3LXR8_9ACTN</name>
<evidence type="ECO:0000259" key="1">
    <source>
        <dbReference type="Pfam" id="PF12697"/>
    </source>
</evidence>
<dbReference type="EMBL" id="BONV01000014">
    <property type="protein sequence ID" value="GIG80497.1"/>
    <property type="molecule type" value="Genomic_DNA"/>
</dbReference>
<evidence type="ECO:0000313" key="2">
    <source>
        <dbReference type="EMBL" id="GIG80497.1"/>
    </source>
</evidence>
<dbReference type="InterPro" id="IPR029058">
    <property type="entry name" value="AB_hydrolase_fold"/>
</dbReference>
<accession>A0A8J3LXR8</accession>
<dbReference type="SUPFAM" id="SSF53474">
    <property type="entry name" value="alpha/beta-Hydrolases"/>
    <property type="match status" value="1"/>
</dbReference>
<dbReference type="PRINTS" id="PR00111">
    <property type="entry name" value="ABHYDROLASE"/>
</dbReference>
<proteinExistence type="predicted"/>
<sequence length="296" mass="32152">MAEDPEPSPAFRNPFTTMNGAAEYLAAYDAVLAQWPVPVESARLRSPYGTTHVNVCGPREGPPLVLLHGGGATSTVWFGQVELLSRTRRVYAVDTIGEAGRSVADGRPVTTQADLMDWLDGLFNGLDLDAADLCGHSYGGWLALGYALHAPKRVRRLTLLDPTDCFAGLRLSYRLRSVPLFVRPDADRMRAFIHWETGGAAVDPAWLRLMCLGAEFPRSKVVMPRRPASERLRASDVPALVLLAGRSRAHDVREVAAGARRLLPHVVTEVLPGVSHHGVPSEDPGPLGRALEEFLG</sequence>
<organism evidence="2 3">
    <name type="scientific">Planotetraspora kaengkrachanensis</name>
    <dbReference type="NCBI Taxonomy" id="575193"/>
    <lineage>
        <taxon>Bacteria</taxon>
        <taxon>Bacillati</taxon>
        <taxon>Actinomycetota</taxon>
        <taxon>Actinomycetes</taxon>
        <taxon>Streptosporangiales</taxon>
        <taxon>Streptosporangiaceae</taxon>
        <taxon>Planotetraspora</taxon>
    </lineage>
</organism>
<dbReference type="GO" id="GO:0003824">
    <property type="term" value="F:catalytic activity"/>
    <property type="evidence" value="ECO:0007669"/>
    <property type="project" value="UniProtKB-ARBA"/>
</dbReference>
<dbReference type="Pfam" id="PF12697">
    <property type="entry name" value="Abhydrolase_6"/>
    <property type="match status" value="1"/>
</dbReference>
<reference evidence="2 3" key="1">
    <citation type="submission" date="2021-01" db="EMBL/GenBank/DDBJ databases">
        <title>Whole genome shotgun sequence of Planotetraspora kaengkrachanensis NBRC 104272.</title>
        <authorList>
            <person name="Komaki H."/>
            <person name="Tamura T."/>
        </authorList>
    </citation>
    <scope>NUCLEOTIDE SEQUENCE [LARGE SCALE GENOMIC DNA]</scope>
    <source>
        <strain evidence="2 3">NBRC 104272</strain>
    </source>
</reference>
<dbReference type="GO" id="GO:0016020">
    <property type="term" value="C:membrane"/>
    <property type="evidence" value="ECO:0007669"/>
    <property type="project" value="TreeGrafter"/>
</dbReference>
<evidence type="ECO:0000313" key="3">
    <source>
        <dbReference type="Proteomes" id="UP000630097"/>
    </source>
</evidence>
<dbReference type="PANTHER" id="PTHR43798:SF33">
    <property type="entry name" value="HYDROLASE, PUTATIVE (AFU_ORTHOLOGUE AFUA_2G14860)-RELATED"/>
    <property type="match status" value="1"/>
</dbReference>